<dbReference type="Proteomes" id="UP001530293">
    <property type="component" value="Unassembled WGS sequence"/>
</dbReference>
<keyword evidence="7" id="KW-0539">Nucleus</keyword>
<evidence type="ECO:0000256" key="1">
    <source>
        <dbReference type="ARBA" id="ARBA00004604"/>
    </source>
</evidence>
<keyword evidence="3" id="KW-0698">rRNA processing</keyword>
<sequence>MSPLASATPTVRHVDGHTLSHLHSSTTTTSLVPILTPPICTSISSGKKNSEDRQYILVPNSQRIVVRSAHHGKKICDLVVVPTRVDGDDNGGEQEKNDDFDIRAVTLAWLPSSSPSTVEDDDTDYDHNATNNGEWVILAGCKNGMVHEWSVSDLSSSDDSDTNERTSRRSFQLIASTGNKSSMKKTAIELMHMTCPSSIEEVPPSFSGGNIMLYGLVTKTMISSDDTTANNDISLTTKKKKKNNAATGASSSTSSTTTWLVRIEIPPFVVPSTPTTSSATTPSQLLPITLLSVKNVPSNAYNEGTKQDKFVCLKTNDSIFGFLASYRRHQLPNVSRRDRSMLQYRVDGDENVGDSTSGDIFVVMCSSHGLAIYRDSLATKNSGNVSTSSPSTKLVHFAKMMKASNNFIPEEEMIITSSAISPDTKDLALGRGGGQIEILGSVFENVAAYLDRRKQLLVGKKEMKDAASELGGSESFQRLWQQHPEEVTIRRNVHWHAHPVRTLAFMSTSSGRLQSGGGSGAANAIANPMSLLSGGEESVLVTWQLDRNFHRPSHFVARVGRGGIVHMLTCRSSGKIIVFCSDNSIQCFDCSTHERDWAEFGLAAMALHGEEGNANDDSRRRGKRSSIIMVKDPITSIPMLTNLPGAPGMIHWYDPNMASVVGTLEVAPYNRVSRRDPTDPHVPAPAVTHMAVGQSGKDLVTVDTVWTENTTVGAACDLLGPKGNITHMNVITCIKFWTHVESSTKLGKSSDYQRKRRNGDVPMSYELVASMSAPHGKEGMVCALDMAPNGNVACTLSQEEDAFRIWAKKSDDTPSSADGAGVGSTVWKCLYVVKTPSGFANQLAQSVNSSSVGQQLVAFSSDGSVLSVAYGPYVTLWDHSNVTLLTSISTMGNAAGLSENIESVNFLTGNDDAMLLTTAHQIRIESPFGGVNSYLGDDEWLFNAASLGNEAIVLGKDAFVSTVVPLHESGKSNRGTGGLFAVSITLQDKSKSIISIVNREKGGVDMLAGTDTPIRWLVDGEVQSLCVERNLGSVIQLLAVMNDCRMLALRCGFDEQNTRQDHAAKHPAEVRSNKAQAPILKIGHKVDDAEKSSVKKRKVSIGMSQRGFSSRRNFSDFEFPSLSGKFTSAFIARGLGRETQ</sequence>
<dbReference type="GO" id="GO:0006364">
    <property type="term" value="P:rRNA processing"/>
    <property type="evidence" value="ECO:0007669"/>
    <property type="project" value="UniProtKB-KW"/>
</dbReference>
<accession>A0ABD3NB83</accession>
<organism evidence="8 9">
    <name type="scientific">Discostella pseudostelligera</name>
    <dbReference type="NCBI Taxonomy" id="259834"/>
    <lineage>
        <taxon>Eukaryota</taxon>
        <taxon>Sar</taxon>
        <taxon>Stramenopiles</taxon>
        <taxon>Ochrophyta</taxon>
        <taxon>Bacillariophyta</taxon>
        <taxon>Coscinodiscophyceae</taxon>
        <taxon>Thalassiosirophycidae</taxon>
        <taxon>Stephanodiscales</taxon>
        <taxon>Stephanodiscaceae</taxon>
        <taxon>Discostella</taxon>
    </lineage>
</organism>
<proteinExistence type="predicted"/>
<evidence type="ECO:0000313" key="9">
    <source>
        <dbReference type="Proteomes" id="UP001530293"/>
    </source>
</evidence>
<evidence type="ECO:0000256" key="4">
    <source>
        <dbReference type="ARBA" id="ARBA00022574"/>
    </source>
</evidence>
<comment type="caution">
    <text evidence="8">The sequence shown here is derived from an EMBL/GenBank/DDBJ whole genome shotgun (WGS) entry which is preliminary data.</text>
</comment>
<comment type="subcellular location">
    <subcellularLocation>
        <location evidence="1">Nucleus</location>
        <location evidence="1">Nucleolus</location>
    </subcellularLocation>
</comment>
<dbReference type="PANTHER" id="PTHR44215:SF1">
    <property type="entry name" value="WD REPEAT-CONTAINING PROTEIN 75"/>
    <property type="match status" value="1"/>
</dbReference>
<keyword evidence="4" id="KW-0853">WD repeat</keyword>
<name>A0ABD3NB83_9STRA</name>
<dbReference type="InterPro" id="IPR036322">
    <property type="entry name" value="WD40_repeat_dom_sf"/>
</dbReference>
<keyword evidence="2" id="KW-0690">Ribosome biogenesis</keyword>
<keyword evidence="6" id="KW-0804">Transcription</keyword>
<keyword evidence="9" id="KW-1185">Reference proteome</keyword>
<dbReference type="AlphaFoldDB" id="A0ABD3NB83"/>
<evidence type="ECO:0000256" key="5">
    <source>
        <dbReference type="ARBA" id="ARBA00022737"/>
    </source>
</evidence>
<evidence type="ECO:0000256" key="3">
    <source>
        <dbReference type="ARBA" id="ARBA00022552"/>
    </source>
</evidence>
<dbReference type="EMBL" id="JALLBG020000013">
    <property type="protein sequence ID" value="KAL3772271.1"/>
    <property type="molecule type" value="Genomic_DNA"/>
</dbReference>
<keyword evidence="5" id="KW-0677">Repeat</keyword>
<evidence type="ECO:0000256" key="2">
    <source>
        <dbReference type="ARBA" id="ARBA00022517"/>
    </source>
</evidence>
<evidence type="ECO:0000313" key="8">
    <source>
        <dbReference type="EMBL" id="KAL3772271.1"/>
    </source>
</evidence>
<reference evidence="8 9" key="1">
    <citation type="submission" date="2024-10" db="EMBL/GenBank/DDBJ databases">
        <title>Updated reference genomes for cyclostephanoid diatoms.</title>
        <authorList>
            <person name="Roberts W.R."/>
            <person name="Alverson A.J."/>
        </authorList>
    </citation>
    <scope>NUCLEOTIDE SEQUENCE [LARGE SCALE GENOMIC DNA]</scope>
    <source>
        <strain evidence="8 9">AJA232-27</strain>
    </source>
</reference>
<evidence type="ECO:0000256" key="7">
    <source>
        <dbReference type="ARBA" id="ARBA00023242"/>
    </source>
</evidence>
<evidence type="ECO:0000256" key="6">
    <source>
        <dbReference type="ARBA" id="ARBA00023163"/>
    </source>
</evidence>
<dbReference type="PANTHER" id="PTHR44215">
    <property type="entry name" value="WD REPEAT-CONTAINING PROTEIN 75"/>
    <property type="match status" value="1"/>
</dbReference>
<dbReference type="GO" id="GO:0005730">
    <property type="term" value="C:nucleolus"/>
    <property type="evidence" value="ECO:0007669"/>
    <property type="project" value="UniProtKB-SubCell"/>
</dbReference>
<gene>
    <name evidence="8" type="ORF">ACHAWU_005322</name>
</gene>
<dbReference type="InterPro" id="IPR053826">
    <property type="entry name" value="WDR75"/>
</dbReference>
<protein>
    <submittedName>
        <fullName evidence="8">Uncharacterized protein</fullName>
    </submittedName>
</protein>
<dbReference type="SUPFAM" id="SSF50978">
    <property type="entry name" value="WD40 repeat-like"/>
    <property type="match status" value="1"/>
</dbReference>